<evidence type="ECO:0000313" key="3">
    <source>
        <dbReference type="EMBL" id="KAF9500119.1"/>
    </source>
</evidence>
<dbReference type="AlphaFoldDB" id="A0A9P6A5S2"/>
<gene>
    <name evidence="3" type="ORF">BDN71DRAFT_1267660</name>
</gene>
<feature type="coiled-coil region" evidence="1">
    <location>
        <begin position="128"/>
        <end position="162"/>
    </location>
</feature>
<proteinExistence type="predicted"/>
<organism evidence="3 4">
    <name type="scientific">Pleurotus eryngii</name>
    <name type="common">Boletus of the steppes</name>
    <dbReference type="NCBI Taxonomy" id="5323"/>
    <lineage>
        <taxon>Eukaryota</taxon>
        <taxon>Fungi</taxon>
        <taxon>Dikarya</taxon>
        <taxon>Basidiomycota</taxon>
        <taxon>Agaricomycotina</taxon>
        <taxon>Agaricomycetes</taxon>
        <taxon>Agaricomycetidae</taxon>
        <taxon>Agaricales</taxon>
        <taxon>Pleurotineae</taxon>
        <taxon>Pleurotaceae</taxon>
        <taxon>Pleurotus</taxon>
    </lineage>
</organism>
<reference evidence="3" key="1">
    <citation type="submission" date="2020-11" db="EMBL/GenBank/DDBJ databases">
        <authorList>
            <consortium name="DOE Joint Genome Institute"/>
            <person name="Ahrendt S."/>
            <person name="Riley R."/>
            <person name="Andreopoulos W."/>
            <person name="Labutti K."/>
            <person name="Pangilinan J."/>
            <person name="Ruiz-Duenas F.J."/>
            <person name="Barrasa J.M."/>
            <person name="Sanchez-Garcia M."/>
            <person name="Camarero S."/>
            <person name="Miyauchi S."/>
            <person name="Serrano A."/>
            <person name="Linde D."/>
            <person name="Babiker R."/>
            <person name="Drula E."/>
            <person name="Ayuso-Fernandez I."/>
            <person name="Pacheco R."/>
            <person name="Padilla G."/>
            <person name="Ferreira P."/>
            <person name="Barriuso J."/>
            <person name="Kellner H."/>
            <person name="Castanera R."/>
            <person name="Alfaro M."/>
            <person name="Ramirez L."/>
            <person name="Pisabarro A.G."/>
            <person name="Kuo A."/>
            <person name="Tritt A."/>
            <person name="Lipzen A."/>
            <person name="He G."/>
            <person name="Yan M."/>
            <person name="Ng V."/>
            <person name="Cullen D."/>
            <person name="Martin F."/>
            <person name="Rosso M.-N."/>
            <person name="Henrissat B."/>
            <person name="Hibbett D."/>
            <person name="Martinez A.T."/>
            <person name="Grigoriev I.V."/>
        </authorList>
    </citation>
    <scope>NUCLEOTIDE SEQUENCE</scope>
    <source>
        <strain evidence="3">ATCC 90797</strain>
    </source>
</reference>
<evidence type="ECO:0000313" key="4">
    <source>
        <dbReference type="Proteomes" id="UP000807025"/>
    </source>
</evidence>
<feature type="region of interest" description="Disordered" evidence="2">
    <location>
        <begin position="323"/>
        <end position="612"/>
    </location>
</feature>
<dbReference type="OrthoDB" id="2681654at2759"/>
<comment type="caution">
    <text evidence="3">The sequence shown here is derived from an EMBL/GenBank/DDBJ whole genome shotgun (WGS) entry which is preliminary data.</text>
</comment>
<evidence type="ECO:0000256" key="1">
    <source>
        <dbReference type="SAM" id="Coils"/>
    </source>
</evidence>
<sequence>MSKKTPLARPPPRPSSTAGFVDTMAASQQAHIDQLVQQNRTLQYGVKKLHEELAAEQKRGQQVVQKIQEQWHIERLQWQEGCDTLQSCHKLEYLRLTMDLEKEQDNVLKERNRTRLEKVARLQRDFKITMFQARENELERQVEDLTLELQSLTTSKENEMAEKESSSAAALKRIKAEYAEYVAQAEADAAGYVEVEDERDRLQEELGKLREEHARLKVSSDLQHHLGKWQTLDVKGVEEIEIERKKRVESETRLMQLQGRLDQMEKKEAELSGLLEKQKRRTEKAKEAALEWKAAAEGYEGDLATFDGQIAQLQNEITHLQTDLETERAISRPARARRPAVKEAVQDSEDEEIEVRPPKKPTSRVKKPPNSKPKQKPPSTTKGGRRTASSAVEVVEAGPSSSQHEEDEPSSGASADEVEGIMELPATPSPVAATERKGKAKANDVPPANDTVKKPGRGKAKAKGKADVNDVSDIEVEEAPPQAAKRSKGKQKVAEQDSEVEVVDAPQAKPAKGKSKAAASKPAAQTRTRKRKVSPESSIENDVEEVEPKDTKQKRGGRAGSVAPSTAAKLGKHKKRTPSPVPDDPPPQEAQPKKKRKINLFPAAQGGSFDFMGDGLGGGLGIPTELSPIKDTQAIPSRSVSGIGSSFLQSRLVASITRRR</sequence>
<feature type="compositionally biased region" description="Low complexity" evidence="2">
    <location>
        <begin position="505"/>
        <end position="525"/>
    </location>
</feature>
<feature type="compositionally biased region" description="Basic residues" evidence="2">
    <location>
        <begin position="454"/>
        <end position="463"/>
    </location>
</feature>
<feature type="compositionally biased region" description="Pro residues" evidence="2">
    <location>
        <begin position="579"/>
        <end position="589"/>
    </location>
</feature>
<keyword evidence="1" id="KW-0175">Coiled coil</keyword>
<feature type="coiled-coil region" evidence="1">
    <location>
        <begin position="192"/>
        <end position="219"/>
    </location>
</feature>
<accession>A0A9P6A5S2</accession>
<dbReference type="EMBL" id="MU154529">
    <property type="protein sequence ID" value="KAF9500119.1"/>
    <property type="molecule type" value="Genomic_DNA"/>
</dbReference>
<evidence type="ECO:0000256" key="2">
    <source>
        <dbReference type="SAM" id="MobiDB-lite"/>
    </source>
</evidence>
<feature type="compositionally biased region" description="Basic residues" evidence="2">
    <location>
        <begin position="358"/>
        <end position="375"/>
    </location>
</feature>
<dbReference type="Proteomes" id="UP000807025">
    <property type="component" value="Unassembled WGS sequence"/>
</dbReference>
<protein>
    <submittedName>
        <fullName evidence="3">Uncharacterized protein</fullName>
    </submittedName>
</protein>
<keyword evidence="4" id="KW-1185">Reference proteome</keyword>
<name>A0A9P6A5S2_PLEER</name>